<evidence type="ECO:0000256" key="4">
    <source>
        <dbReference type="SAM" id="Coils"/>
    </source>
</evidence>
<feature type="region of interest" description="Disordered" evidence="5">
    <location>
        <begin position="386"/>
        <end position="451"/>
    </location>
</feature>
<gene>
    <name evidence="7" type="ORF">FIBSPDRAFT_224127</name>
</gene>
<feature type="compositionally biased region" description="Polar residues" evidence="5">
    <location>
        <begin position="125"/>
        <end position="154"/>
    </location>
</feature>
<dbReference type="AlphaFoldDB" id="A0A166S5E8"/>
<sequence length="707" mass="74905">MQSTTTPTTPTVSNHVNPLTNGHARNTSSSSPAPSSAVHLQQQIQQDQAQQQQINAQLQQQVDRMARSQEEMGQHVRNLERNYQDVLSEMVTFQRNMAQQDGLMQNLIQYFLQVENGKGKAEQARQGSTSQVKLQPHSPTTNGHAPSPGASTSPHGKPHAFGTGPITNPFLPTQEAQRMMGGSYPENDVARASLEQMNAISRRAEVAGMSFAPGGNASGSNGPSGDDGGSHNADALKMMANAAGLVDGMVDGGESKRGMSGIKSRQEALARIEELHRSRPSSAQGQDGPPSFGVNGTYEMPFDGGNPSVWNNPATGPGPPGSSANAAMGAVANGDGTSVGQEGHEGLRVFTMGHLMPKSTNADENGNWTFDPDSLGNVVPSLAPSLAGSEGTTYHGATSGARVAPPTSAPTIASTSTTATKSPSVDLSIAPPTKQPVTFTSTKKPGSGITRPTTAQKLRVRRSTFVPGWAVPPRVLLVDDDEVNRRMSSKFLQVFGCTIDVAVDGVGAVERMNLEKYDLVLMDIVMPKLDGISATSMIRQFDHMTPIISMTSNSKPNEIMTYYSSGMNDILPKPFTQDGLLDMLEKHLMHLKVIQQMAQIPRSVGIPPLSDSAFDQAIAVGASNNSLTAASGGAEAEADGRINPLAGMGLTDEQYTMILQNLVNGETFPGVPLPADPDTIGMSNKRGLDDDDDDGRDGKRGRFEVIE</sequence>
<keyword evidence="8" id="KW-1185">Reference proteome</keyword>
<evidence type="ECO:0000256" key="3">
    <source>
        <dbReference type="PROSITE-ProRule" id="PRU00169"/>
    </source>
</evidence>
<feature type="region of interest" description="Disordered" evidence="5">
    <location>
        <begin position="1"/>
        <end position="36"/>
    </location>
</feature>
<dbReference type="InterPro" id="IPR011006">
    <property type="entry name" value="CheY-like_superfamily"/>
</dbReference>
<dbReference type="SMART" id="SM00448">
    <property type="entry name" value="REC"/>
    <property type="match status" value="1"/>
</dbReference>
<evidence type="ECO:0000256" key="2">
    <source>
        <dbReference type="ARBA" id="ARBA00023012"/>
    </source>
</evidence>
<evidence type="ECO:0000256" key="5">
    <source>
        <dbReference type="SAM" id="MobiDB-lite"/>
    </source>
</evidence>
<feature type="region of interest" description="Disordered" evidence="5">
    <location>
        <begin position="211"/>
        <end position="233"/>
    </location>
</feature>
<dbReference type="Proteomes" id="UP000076532">
    <property type="component" value="Unassembled WGS sequence"/>
</dbReference>
<reference evidence="7 8" key="1">
    <citation type="journal article" date="2016" name="Mol. Biol. Evol.">
        <title>Comparative Genomics of Early-Diverging Mushroom-Forming Fungi Provides Insights into the Origins of Lignocellulose Decay Capabilities.</title>
        <authorList>
            <person name="Nagy L.G."/>
            <person name="Riley R."/>
            <person name="Tritt A."/>
            <person name="Adam C."/>
            <person name="Daum C."/>
            <person name="Floudas D."/>
            <person name="Sun H."/>
            <person name="Yadav J.S."/>
            <person name="Pangilinan J."/>
            <person name="Larsson K.H."/>
            <person name="Matsuura K."/>
            <person name="Barry K."/>
            <person name="Labutti K."/>
            <person name="Kuo R."/>
            <person name="Ohm R.A."/>
            <person name="Bhattacharya S.S."/>
            <person name="Shirouzu T."/>
            <person name="Yoshinaga Y."/>
            <person name="Martin F.M."/>
            <person name="Grigoriev I.V."/>
            <person name="Hibbett D.S."/>
        </authorList>
    </citation>
    <scope>NUCLEOTIDE SEQUENCE [LARGE SCALE GENOMIC DNA]</scope>
    <source>
        <strain evidence="7 8">CBS 109695</strain>
    </source>
</reference>
<feature type="compositionally biased region" description="Basic and acidic residues" evidence="5">
    <location>
        <begin position="696"/>
        <end position="707"/>
    </location>
</feature>
<feature type="region of interest" description="Disordered" evidence="5">
    <location>
        <begin position="312"/>
        <end position="342"/>
    </location>
</feature>
<dbReference type="OrthoDB" id="60033at2759"/>
<feature type="compositionally biased region" description="Low complexity" evidence="5">
    <location>
        <begin position="1"/>
        <end position="11"/>
    </location>
</feature>
<feature type="compositionally biased region" description="Polar residues" evidence="5">
    <location>
        <begin position="435"/>
        <end position="451"/>
    </location>
</feature>
<evidence type="ECO:0000256" key="1">
    <source>
        <dbReference type="ARBA" id="ARBA00022553"/>
    </source>
</evidence>
<proteinExistence type="predicted"/>
<dbReference type="InterPro" id="IPR001789">
    <property type="entry name" value="Sig_transdc_resp-reg_receiver"/>
</dbReference>
<dbReference type="FunFam" id="3.40.50.2300:FF:000212">
    <property type="entry name" value="Stress response regulator/HFS transcription factor"/>
    <property type="match status" value="1"/>
</dbReference>
<feature type="region of interest" description="Disordered" evidence="5">
    <location>
        <begin position="119"/>
        <end position="169"/>
    </location>
</feature>
<evidence type="ECO:0000259" key="6">
    <source>
        <dbReference type="PROSITE" id="PS50110"/>
    </source>
</evidence>
<dbReference type="STRING" id="436010.A0A166S5E8"/>
<feature type="coiled-coil region" evidence="4">
    <location>
        <begin position="37"/>
        <end position="96"/>
    </location>
</feature>
<feature type="compositionally biased region" description="Low complexity" evidence="5">
    <location>
        <begin position="312"/>
        <end position="330"/>
    </location>
</feature>
<dbReference type="GO" id="GO:0000160">
    <property type="term" value="P:phosphorelay signal transduction system"/>
    <property type="evidence" value="ECO:0007669"/>
    <property type="project" value="UniProtKB-KW"/>
</dbReference>
<keyword evidence="4" id="KW-0175">Coiled coil</keyword>
<evidence type="ECO:0000313" key="7">
    <source>
        <dbReference type="EMBL" id="KZP29040.1"/>
    </source>
</evidence>
<dbReference type="PANTHER" id="PTHR45339:SF1">
    <property type="entry name" value="HYBRID SIGNAL TRANSDUCTION HISTIDINE KINASE J"/>
    <property type="match status" value="1"/>
</dbReference>
<dbReference type="CDD" id="cd17546">
    <property type="entry name" value="REC_hyHK_CKI1_RcsC-like"/>
    <property type="match status" value="1"/>
</dbReference>
<name>A0A166S5E8_9AGAM</name>
<protein>
    <recommendedName>
        <fullName evidence="6">Response regulatory domain-containing protein</fullName>
    </recommendedName>
</protein>
<feature type="compositionally biased region" description="Low complexity" evidence="5">
    <location>
        <begin position="404"/>
        <end position="424"/>
    </location>
</feature>
<dbReference type="Gene3D" id="3.40.50.2300">
    <property type="match status" value="1"/>
</dbReference>
<accession>A0A166S5E8</accession>
<dbReference type="SUPFAM" id="SSF52172">
    <property type="entry name" value="CheY-like"/>
    <property type="match status" value="1"/>
</dbReference>
<feature type="compositionally biased region" description="Low complexity" evidence="5">
    <location>
        <begin position="212"/>
        <end position="224"/>
    </location>
</feature>
<dbReference type="EMBL" id="KV417500">
    <property type="protein sequence ID" value="KZP29040.1"/>
    <property type="molecule type" value="Genomic_DNA"/>
</dbReference>
<organism evidence="7 8">
    <name type="scientific">Athelia psychrophila</name>
    <dbReference type="NCBI Taxonomy" id="1759441"/>
    <lineage>
        <taxon>Eukaryota</taxon>
        <taxon>Fungi</taxon>
        <taxon>Dikarya</taxon>
        <taxon>Basidiomycota</taxon>
        <taxon>Agaricomycotina</taxon>
        <taxon>Agaricomycetes</taxon>
        <taxon>Agaricomycetidae</taxon>
        <taxon>Atheliales</taxon>
        <taxon>Atheliaceae</taxon>
        <taxon>Athelia</taxon>
    </lineage>
</organism>
<keyword evidence="1 3" id="KW-0597">Phosphoprotein</keyword>
<keyword evidence="2" id="KW-0902">Two-component regulatory system</keyword>
<dbReference type="Pfam" id="PF00072">
    <property type="entry name" value="Response_reg"/>
    <property type="match status" value="1"/>
</dbReference>
<dbReference type="PROSITE" id="PS50110">
    <property type="entry name" value="RESPONSE_REGULATORY"/>
    <property type="match status" value="1"/>
</dbReference>
<feature type="region of interest" description="Disordered" evidence="5">
    <location>
        <begin position="669"/>
        <end position="707"/>
    </location>
</feature>
<feature type="compositionally biased region" description="Polar residues" evidence="5">
    <location>
        <begin position="12"/>
        <end position="27"/>
    </location>
</feature>
<feature type="domain" description="Response regulatory" evidence="6">
    <location>
        <begin position="474"/>
        <end position="588"/>
    </location>
</feature>
<feature type="modified residue" description="4-aspartylphosphate" evidence="3">
    <location>
        <position position="523"/>
    </location>
</feature>
<dbReference type="PANTHER" id="PTHR45339">
    <property type="entry name" value="HYBRID SIGNAL TRANSDUCTION HISTIDINE KINASE J"/>
    <property type="match status" value="1"/>
</dbReference>
<evidence type="ECO:0000313" key="8">
    <source>
        <dbReference type="Proteomes" id="UP000076532"/>
    </source>
</evidence>